<dbReference type="AlphaFoldDB" id="A0A811V9T3"/>
<protein>
    <submittedName>
        <fullName evidence="2">(Mediterranean fruit fly) hypothetical protein</fullName>
    </submittedName>
</protein>
<proteinExistence type="predicted"/>
<sequence length="99" mass="11151">MLFYATPLFIIHTHARAHTHLYTLQMPACSACLAAISLAGNFSVIAYIVVVVPFFATFAGIFIIIYWLLLCLYQFSASFAHFVFLFFYFCSLYISLASG</sequence>
<dbReference type="Proteomes" id="UP000606786">
    <property type="component" value="Unassembled WGS sequence"/>
</dbReference>
<evidence type="ECO:0000313" key="3">
    <source>
        <dbReference type="Proteomes" id="UP000606786"/>
    </source>
</evidence>
<dbReference type="EMBL" id="CAJHJT010000056">
    <property type="protein sequence ID" value="CAD7011711.1"/>
    <property type="molecule type" value="Genomic_DNA"/>
</dbReference>
<keyword evidence="1" id="KW-0472">Membrane</keyword>
<evidence type="ECO:0000313" key="2">
    <source>
        <dbReference type="EMBL" id="CAD7011711.1"/>
    </source>
</evidence>
<organism evidence="2 3">
    <name type="scientific">Ceratitis capitata</name>
    <name type="common">Mediterranean fruit fly</name>
    <name type="synonym">Tephritis capitata</name>
    <dbReference type="NCBI Taxonomy" id="7213"/>
    <lineage>
        <taxon>Eukaryota</taxon>
        <taxon>Metazoa</taxon>
        <taxon>Ecdysozoa</taxon>
        <taxon>Arthropoda</taxon>
        <taxon>Hexapoda</taxon>
        <taxon>Insecta</taxon>
        <taxon>Pterygota</taxon>
        <taxon>Neoptera</taxon>
        <taxon>Endopterygota</taxon>
        <taxon>Diptera</taxon>
        <taxon>Brachycera</taxon>
        <taxon>Muscomorpha</taxon>
        <taxon>Tephritoidea</taxon>
        <taxon>Tephritidae</taxon>
        <taxon>Ceratitis</taxon>
        <taxon>Ceratitis</taxon>
    </lineage>
</organism>
<evidence type="ECO:0000256" key="1">
    <source>
        <dbReference type="SAM" id="Phobius"/>
    </source>
</evidence>
<accession>A0A811V9T3</accession>
<keyword evidence="3" id="KW-1185">Reference proteome</keyword>
<feature type="transmembrane region" description="Helical" evidence="1">
    <location>
        <begin position="21"/>
        <end position="39"/>
    </location>
</feature>
<keyword evidence="1" id="KW-1133">Transmembrane helix</keyword>
<gene>
    <name evidence="2" type="ORF">CCAP1982_LOCUS19805</name>
</gene>
<comment type="caution">
    <text evidence="2">The sequence shown here is derived from an EMBL/GenBank/DDBJ whole genome shotgun (WGS) entry which is preliminary data.</text>
</comment>
<feature type="transmembrane region" description="Helical" evidence="1">
    <location>
        <begin position="77"/>
        <end position="96"/>
    </location>
</feature>
<keyword evidence="1" id="KW-0812">Transmembrane</keyword>
<name>A0A811V9T3_CERCA</name>
<feature type="transmembrane region" description="Helical" evidence="1">
    <location>
        <begin position="45"/>
        <end position="70"/>
    </location>
</feature>
<reference evidence="2" key="1">
    <citation type="submission" date="2020-11" db="EMBL/GenBank/DDBJ databases">
        <authorList>
            <person name="Whitehead M."/>
        </authorList>
    </citation>
    <scope>NUCLEOTIDE SEQUENCE</scope>
    <source>
        <strain evidence="2">EGII</strain>
    </source>
</reference>